<dbReference type="NCBIfam" id="NF011465">
    <property type="entry name" value="PRK14886.1-1"/>
    <property type="match status" value="1"/>
</dbReference>
<dbReference type="InterPro" id="IPR036504">
    <property type="entry name" value="CGI121/TPRKB_sf"/>
</dbReference>
<evidence type="ECO:0000256" key="1">
    <source>
        <dbReference type="ARBA" id="ARBA00005546"/>
    </source>
</evidence>
<sequence>MRLVEGLAAVEDVDAFVTDLAAVGDEHGCAVQAFDARMVVGERHLRRAVELANRAHERGEAVARDRAVEILLYAAGRRQIDRALAMGVREGEDRPVVVVVDGEGGRAGAAEAAAAAAVEGFLEPAETLGDYDEERVREYFDVTDAELAATDAGLEALVCERVALLTVEK</sequence>
<dbReference type="SUPFAM" id="SSF143870">
    <property type="entry name" value="PF0523-like"/>
    <property type="match status" value="1"/>
</dbReference>
<evidence type="ECO:0000313" key="2">
    <source>
        <dbReference type="EMBL" id="MFC7317398.1"/>
    </source>
</evidence>
<dbReference type="Proteomes" id="UP001596547">
    <property type="component" value="Unassembled WGS sequence"/>
</dbReference>
<comment type="similarity">
    <text evidence="1">Belongs to the CGI121/TPRKB family.</text>
</comment>
<name>A0ABD6ABX2_9EURY</name>
<dbReference type="AlphaFoldDB" id="A0ABD6ABX2"/>
<dbReference type="Gene3D" id="3.30.2380.10">
    <property type="entry name" value="CGI121/TPRKB"/>
    <property type="match status" value="1"/>
</dbReference>
<comment type="caution">
    <text evidence="2">The sequence shown here is derived from an EMBL/GenBank/DDBJ whole genome shotgun (WGS) entry which is preliminary data.</text>
</comment>
<dbReference type="InterPro" id="IPR016799">
    <property type="entry name" value="UCP022062"/>
</dbReference>
<accession>A0ABD6ABX2</accession>
<dbReference type="RefSeq" id="WP_276303354.1">
    <property type="nucleotide sequence ID" value="NZ_CP119992.1"/>
</dbReference>
<dbReference type="EMBL" id="JBHTBF010000002">
    <property type="protein sequence ID" value="MFC7317398.1"/>
    <property type="molecule type" value="Genomic_DNA"/>
</dbReference>
<dbReference type="InterPro" id="IPR013926">
    <property type="entry name" value="CGI121/TPRKB"/>
</dbReference>
<reference evidence="2 3" key="1">
    <citation type="journal article" date="2019" name="Int. J. Syst. Evol. Microbiol.">
        <title>The Global Catalogue of Microorganisms (GCM) 10K type strain sequencing project: providing services to taxonomists for standard genome sequencing and annotation.</title>
        <authorList>
            <consortium name="The Broad Institute Genomics Platform"/>
            <consortium name="The Broad Institute Genome Sequencing Center for Infectious Disease"/>
            <person name="Wu L."/>
            <person name="Ma J."/>
        </authorList>
    </citation>
    <scope>NUCLEOTIDE SEQUENCE [LARGE SCALE GENOMIC DNA]</scope>
    <source>
        <strain evidence="2 3">PSR21</strain>
    </source>
</reference>
<gene>
    <name evidence="2" type="primary">cgi121</name>
    <name evidence="2" type="ORF">ACFQPE_11455</name>
</gene>
<keyword evidence="3" id="KW-1185">Reference proteome</keyword>
<protein>
    <submittedName>
        <fullName evidence="2">KEOPS complex subunit Cgi121</fullName>
    </submittedName>
</protein>
<evidence type="ECO:0000313" key="3">
    <source>
        <dbReference type="Proteomes" id="UP001596547"/>
    </source>
</evidence>
<proteinExistence type="inferred from homology"/>
<dbReference type="PIRSF" id="PIRSF022062">
    <property type="entry name" value="UCP022062"/>
    <property type="match status" value="1"/>
</dbReference>
<organism evidence="2 3">
    <name type="scientific">Halomarina halobia</name>
    <dbReference type="NCBI Taxonomy" id="3033386"/>
    <lineage>
        <taxon>Archaea</taxon>
        <taxon>Methanobacteriati</taxon>
        <taxon>Methanobacteriota</taxon>
        <taxon>Stenosarchaea group</taxon>
        <taxon>Halobacteria</taxon>
        <taxon>Halobacteriales</taxon>
        <taxon>Natronomonadaceae</taxon>
        <taxon>Halomarina</taxon>
    </lineage>
</organism>
<dbReference type="Pfam" id="PF08617">
    <property type="entry name" value="CGI-121"/>
    <property type="match status" value="1"/>
</dbReference>
<dbReference type="GeneID" id="79315932"/>